<dbReference type="InterPro" id="IPR034570">
    <property type="entry name" value="PNSB4"/>
</dbReference>
<name>A0ABC8KI77_ERUVS</name>
<comment type="caution">
    <text evidence="1">The sequence shown here is derived from an EMBL/GenBank/DDBJ whole genome shotgun (WGS) entry which is preliminary data.</text>
</comment>
<protein>
    <submittedName>
        <fullName evidence="1">Uncharacterized protein</fullName>
    </submittedName>
</protein>
<accession>A0ABC8KI77</accession>
<evidence type="ECO:0000313" key="2">
    <source>
        <dbReference type="Proteomes" id="UP001642260"/>
    </source>
</evidence>
<reference evidence="1 2" key="1">
    <citation type="submission" date="2022-03" db="EMBL/GenBank/DDBJ databases">
        <authorList>
            <person name="Macdonald S."/>
            <person name="Ahmed S."/>
            <person name="Newling K."/>
        </authorList>
    </citation>
    <scope>NUCLEOTIDE SEQUENCE [LARGE SCALE GENOMIC DNA]</scope>
</reference>
<dbReference type="PANTHER" id="PTHR36315">
    <property type="entry name" value="PHOTOSYNTHETIC NDH SUBUNIT OF SUBCOMPLEX B 4, CHLOROPLASTIC"/>
    <property type="match status" value="1"/>
</dbReference>
<dbReference type="AlphaFoldDB" id="A0ABC8KI77"/>
<evidence type="ECO:0000313" key="1">
    <source>
        <dbReference type="EMBL" id="CAH8357198.1"/>
    </source>
</evidence>
<gene>
    <name evidence="1" type="ORF">ERUC_LOCUS22953</name>
</gene>
<sequence>MKKSVMRGSKCVRKAVPYHIHLPVMAVMVQQTEGMRDIITDKHVWHLSDKAIKNVCKKHVIEQWKRICSTPCLLVFVLSMSQYWDKHVGSSRLLQVLSTIKTNGHANWS</sequence>
<dbReference type="Proteomes" id="UP001642260">
    <property type="component" value="Unassembled WGS sequence"/>
</dbReference>
<keyword evidence="2" id="KW-1185">Reference proteome</keyword>
<dbReference type="PANTHER" id="PTHR36315:SF3">
    <property type="entry name" value="PHOTOSYNTHETIC NDH SUBCOMPLEX B 4"/>
    <property type="match status" value="1"/>
</dbReference>
<dbReference type="EMBL" id="CAKOAT010230709">
    <property type="protein sequence ID" value="CAH8357198.1"/>
    <property type="molecule type" value="Genomic_DNA"/>
</dbReference>
<proteinExistence type="predicted"/>
<organism evidence="1 2">
    <name type="scientific">Eruca vesicaria subsp. sativa</name>
    <name type="common">Garden rocket</name>
    <name type="synonym">Eruca sativa</name>
    <dbReference type="NCBI Taxonomy" id="29727"/>
    <lineage>
        <taxon>Eukaryota</taxon>
        <taxon>Viridiplantae</taxon>
        <taxon>Streptophyta</taxon>
        <taxon>Embryophyta</taxon>
        <taxon>Tracheophyta</taxon>
        <taxon>Spermatophyta</taxon>
        <taxon>Magnoliopsida</taxon>
        <taxon>eudicotyledons</taxon>
        <taxon>Gunneridae</taxon>
        <taxon>Pentapetalae</taxon>
        <taxon>rosids</taxon>
        <taxon>malvids</taxon>
        <taxon>Brassicales</taxon>
        <taxon>Brassicaceae</taxon>
        <taxon>Brassiceae</taxon>
        <taxon>Eruca</taxon>
    </lineage>
</organism>